<dbReference type="PIRSF" id="PIRSF029347">
    <property type="entry name" value="RecF"/>
    <property type="match status" value="1"/>
</dbReference>
<feature type="domain" description="ATPase AAA-type core" evidence="1">
    <location>
        <begin position="27"/>
        <end position="337"/>
    </location>
</feature>
<dbReference type="Pfam" id="PF13304">
    <property type="entry name" value="AAA_21"/>
    <property type="match status" value="1"/>
</dbReference>
<dbReference type="GO" id="GO:0006302">
    <property type="term" value="P:double-strand break repair"/>
    <property type="evidence" value="ECO:0007669"/>
    <property type="project" value="TreeGrafter"/>
</dbReference>
<dbReference type="InterPro" id="IPR027417">
    <property type="entry name" value="P-loop_NTPase"/>
</dbReference>
<evidence type="ECO:0000313" key="2">
    <source>
        <dbReference type="EMBL" id="XCM35449.1"/>
    </source>
</evidence>
<dbReference type="GO" id="GO:0000731">
    <property type="term" value="P:DNA synthesis involved in DNA repair"/>
    <property type="evidence" value="ECO:0007669"/>
    <property type="project" value="TreeGrafter"/>
</dbReference>
<protein>
    <submittedName>
        <fullName evidence="2">AAA family ATPase</fullName>
    </submittedName>
</protein>
<sequence>MMSNQLDCIEINNFRSLVNLRIKTNCLNLFFGPNGSGKSSLLDTIWFIRDCAIRGVDLASADRDHGIGLLWDGSENYENIAIAIETESSKYQVLFGYSAGRIEPFVGEKLYSKEKNLCLINREIGSNQAEFYQFSSGKLVSKILKKPEKLALTSYVAFEESDPAAADVDNLLRNVRFYHSRSASLYKIKRFGSESDYGERLQERGDNLWSVLRNLHDLREIDERYNTIVQFMKESFPSFNGMFIKQTGPRSVYGNFVEKKRRQPIFASGVSDGHIQMLLNLTALFSEGDNRTIILFDEPEISLHPWALAVFAKAVKLATEQWHKQVFIATHSPVLISQFEAENILTAEVDELGRTIIKRVNEIEDIQDLLADYDTGSLYMAEMVAAQSKPRFQESRK</sequence>
<dbReference type="RefSeq" id="WP_199317358.1">
    <property type="nucleotide sequence ID" value="NZ_CP159837.1"/>
</dbReference>
<dbReference type="GO" id="GO:0016887">
    <property type="term" value="F:ATP hydrolysis activity"/>
    <property type="evidence" value="ECO:0007669"/>
    <property type="project" value="InterPro"/>
</dbReference>
<accession>A0AAU8J8H8</accession>
<evidence type="ECO:0000259" key="1">
    <source>
        <dbReference type="Pfam" id="PF13304"/>
    </source>
</evidence>
<dbReference type="InterPro" id="IPR014555">
    <property type="entry name" value="RecF-like"/>
</dbReference>
<dbReference type="PANTHER" id="PTHR32182:SF25">
    <property type="entry name" value="SLR1056 PROTEIN"/>
    <property type="match status" value="1"/>
</dbReference>
<dbReference type="InterPro" id="IPR003959">
    <property type="entry name" value="ATPase_AAA_core"/>
</dbReference>
<organism evidence="2">
    <name type="scientific">Planktothricoides raciborskii GIHE-MW2</name>
    <dbReference type="NCBI Taxonomy" id="2792601"/>
    <lineage>
        <taxon>Bacteria</taxon>
        <taxon>Bacillati</taxon>
        <taxon>Cyanobacteriota</taxon>
        <taxon>Cyanophyceae</taxon>
        <taxon>Oscillatoriophycideae</taxon>
        <taxon>Oscillatoriales</taxon>
        <taxon>Oscillatoriaceae</taxon>
        <taxon>Planktothricoides</taxon>
    </lineage>
</organism>
<dbReference type="GO" id="GO:0005524">
    <property type="term" value="F:ATP binding"/>
    <property type="evidence" value="ECO:0007669"/>
    <property type="project" value="InterPro"/>
</dbReference>
<gene>
    <name evidence="2" type="ORF">ABWT76_004132</name>
</gene>
<dbReference type="PANTHER" id="PTHR32182">
    <property type="entry name" value="DNA REPLICATION AND REPAIR PROTEIN RECF"/>
    <property type="match status" value="1"/>
</dbReference>
<dbReference type="AlphaFoldDB" id="A0AAU8J8H8"/>
<dbReference type="Gene3D" id="3.40.50.300">
    <property type="entry name" value="P-loop containing nucleotide triphosphate hydrolases"/>
    <property type="match status" value="1"/>
</dbReference>
<dbReference type="SUPFAM" id="SSF52540">
    <property type="entry name" value="P-loop containing nucleoside triphosphate hydrolases"/>
    <property type="match status" value="1"/>
</dbReference>
<dbReference type="EMBL" id="CP159837">
    <property type="protein sequence ID" value="XCM35449.1"/>
    <property type="molecule type" value="Genomic_DNA"/>
</dbReference>
<proteinExistence type="predicted"/>
<reference evidence="2" key="1">
    <citation type="submission" date="2024-07" db="EMBL/GenBank/DDBJ databases">
        <authorList>
            <person name="Kim Y.J."/>
            <person name="Jeong J.Y."/>
        </authorList>
    </citation>
    <scope>NUCLEOTIDE SEQUENCE</scope>
    <source>
        <strain evidence="2">GIHE-MW2</strain>
    </source>
</reference>
<name>A0AAU8J8H8_9CYAN</name>